<protein>
    <submittedName>
        <fullName evidence="7">Lipopolysaccharide biosynthesis protein</fullName>
    </submittedName>
</protein>
<feature type="transmembrane region" description="Helical" evidence="6">
    <location>
        <begin position="205"/>
        <end position="228"/>
    </location>
</feature>
<dbReference type="Proteomes" id="UP000515377">
    <property type="component" value="Chromosome"/>
</dbReference>
<reference evidence="7 8" key="1">
    <citation type="submission" date="2020-07" db="EMBL/GenBank/DDBJ databases">
        <title>Whole genome sequence of Sphingobium yanoikuyae A3.</title>
        <authorList>
            <person name="Han S.-S."/>
        </authorList>
    </citation>
    <scope>NUCLEOTIDE SEQUENCE [LARGE SCALE GENOMIC DNA]</scope>
    <source>
        <strain evidence="7 8">A3</strain>
    </source>
</reference>
<feature type="transmembrane region" description="Helical" evidence="6">
    <location>
        <begin position="148"/>
        <end position="169"/>
    </location>
</feature>
<name>A0A9X7UE52_SPHYA</name>
<feature type="transmembrane region" description="Helical" evidence="6">
    <location>
        <begin position="72"/>
        <end position="95"/>
    </location>
</feature>
<feature type="transmembrane region" description="Helical" evidence="6">
    <location>
        <begin position="234"/>
        <end position="255"/>
    </location>
</feature>
<keyword evidence="5 6" id="KW-0472">Membrane</keyword>
<sequence>MYVALRKTIGGELNLQVSPSHKTFGKWRFTDYRKEANFRKIDDGRKVVVTMNSKRDMLGRSSARATVLRQTALYLPAQILAPVIQFASILIWTHLMSPRDMGVVTLAFAVQEVSFVLFFGWWQRYTLRFLRGFEGSQYRIDFLRSETAAVLLSSLLQILALVPVIIWLVGEARTLLFVLITLFIVTRSLSNYVADRARANADITLYSLIQICGPVFGFIIGVPMLFRFGSSPNAVFVGFAIAQIIGLFAAVLMSDFLKCRPRINHDIFRTAITFGGTVMIATLLATLALNVPRFIVSGTLGLKAMGVFAVGYSLGLRASSFAVTLVTAGAYPLVVKRMEMEGKEAAFMQLQQNMVLVALAVMPVAFGLIGVNRLAVDVLVDEQYRAVTYAVLPLATVGGLFRYLRAHTSDQVFLVCLKPAYATWVALVDIVVAILSTWVGVKTMGLPGAAVGPLISGLFTFTASFVFSYAHFGFRPPFGEFGRILLVSAVMCAVVRLLPVPKNATGLAAAVIAGGFLYCFGIALTLPKAREVCVRMLRRS</sequence>
<evidence type="ECO:0000256" key="5">
    <source>
        <dbReference type="ARBA" id="ARBA00023136"/>
    </source>
</evidence>
<keyword evidence="2" id="KW-1003">Cell membrane</keyword>
<feature type="transmembrane region" description="Helical" evidence="6">
    <location>
        <begin position="267"/>
        <end position="289"/>
    </location>
</feature>
<evidence type="ECO:0000256" key="3">
    <source>
        <dbReference type="ARBA" id="ARBA00022692"/>
    </source>
</evidence>
<dbReference type="PANTHER" id="PTHR30250:SF11">
    <property type="entry name" value="O-ANTIGEN TRANSPORTER-RELATED"/>
    <property type="match status" value="1"/>
</dbReference>
<dbReference type="EMBL" id="CP060122">
    <property type="protein sequence ID" value="QNG48482.1"/>
    <property type="molecule type" value="Genomic_DNA"/>
</dbReference>
<evidence type="ECO:0000256" key="2">
    <source>
        <dbReference type="ARBA" id="ARBA00022475"/>
    </source>
</evidence>
<feature type="transmembrane region" description="Helical" evidence="6">
    <location>
        <begin position="355"/>
        <end position="374"/>
    </location>
</feature>
<evidence type="ECO:0000256" key="1">
    <source>
        <dbReference type="ARBA" id="ARBA00004651"/>
    </source>
</evidence>
<keyword evidence="4 6" id="KW-1133">Transmembrane helix</keyword>
<feature type="transmembrane region" description="Helical" evidence="6">
    <location>
        <begin position="416"/>
        <end position="438"/>
    </location>
</feature>
<evidence type="ECO:0000313" key="8">
    <source>
        <dbReference type="Proteomes" id="UP000515377"/>
    </source>
</evidence>
<organism evidence="7 8">
    <name type="scientific">Sphingobium yanoikuyae</name>
    <name type="common">Sphingomonas yanoikuyae</name>
    <dbReference type="NCBI Taxonomy" id="13690"/>
    <lineage>
        <taxon>Bacteria</taxon>
        <taxon>Pseudomonadati</taxon>
        <taxon>Pseudomonadota</taxon>
        <taxon>Alphaproteobacteria</taxon>
        <taxon>Sphingomonadales</taxon>
        <taxon>Sphingomonadaceae</taxon>
        <taxon>Sphingobium</taxon>
    </lineage>
</organism>
<dbReference type="AlphaFoldDB" id="A0A9X7UE52"/>
<feature type="transmembrane region" description="Helical" evidence="6">
    <location>
        <begin position="175"/>
        <end position="193"/>
    </location>
</feature>
<accession>A0A9X7UE52</accession>
<evidence type="ECO:0000256" key="4">
    <source>
        <dbReference type="ARBA" id="ARBA00022989"/>
    </source>
</evidence>
<dbReference type="GO" id="GO:0005886">
    <property type="term" value="C:plasma membrane"/>
    <property type="evidence" value="ECO:0007669"/>
    <property type="project" value="UniProtKB-SubCell"/>
</dbReference>
<evidence type="ECO:0000313" key="7">
    <source>
        <dbReference type="EMBL" id="QNG48482.1"/>
    </source>
</evidence>
<keyword evidence="3 6" id="KW-0812">Transmembrane</keyword>
<feature type="transmembrane region" description="Helical" evidence="6">
    <location>
        <begin position="309"/>
        <end position="334"/>
    </location>
</feature>
<feature type="transmembrane region" description="Helical" evidence="6">
    <location>
        <begin position="101"/>
        <end position="122"/>
    </location>
</feature>
<dbReference type="InterPro" id="IPR050833">
    <property type="entry name" value="Poly_Biosynth_Transport"/>
</dbReference>
<evidence type="ECO:0000256" key="6">
    <source>
        <dbReference type="SAM" id="Phobius"/>
    </source>
</evidence>
<comment type="subcellular location">
    <subcellularLocation>
        <location evidence="1">Cell membrane</location>
        <topology evidence="1">Multi-pass membrane protein</topology>
    </subcellularLocation>
</comment>
<proteinExistence type="predicted"/>
<dbReference type="Pfam" id="PF13440">
    <property type="entry name" value="Polysacc_synt_3"/>
    <property type="match status" value="1"/>
</dbReference>
<feature type="transmembrane region" description="Helical" evidence="6">
    <location>
        <begin position="386"/>
        <end position="404"/>
    </location>
</feature>
<dbReference type="PANTHER" id="PTHR30250">
    <property type="entry name" value="PST FAMILY PREDICTED COLANIC ACID TRANSPORTER"/>
    <property type="match status" value="1"/>
</dbReference>
<gene>
    <name evidence="7" type="ORF">H3V42_13690</name>
</gene>
<feature type="transmembrane region" description="Helical" evidence="6">
    <location>
        <begin position="481"/>
        <end position="498"/>
    </location>
</feature>
<feature type="transmembrane region" description="Helical" evidence="6">
    <location>
        <begin position="450"/>
        <end position="469"/>
    </location>
</feature>
<feature type="transmembrane region" description="Helical" evidence="6">
    <location>
        <begin position="504"/>
        <end position="526"/>
    </location>
</feature>